<dbReference type="AlphaFoldDB" id="A0A857KIR9"/>
<feature type="region of interest" description="Disordered" evidence="1">
    <location>
        <begin position="68"/>
        <end position="92"/>
    </location>
</feature>
<accession>A0A857KIR9</accession>
<proteinExistence type="predicted"/>
<dbReference type="EMBL" id="CP045810">
    <property type="protein sequence ID" value="QHN39177.1"/>
    <property type="molecule type" value="Genomic_DNA"/>
</dbReference>
<dbReference type="RefSeq" id="WP_005188648.1">
    <property type="nucleotide sequence ID" value="NZ_CP045804.1"/>
</dbReference>
<sequence>MLTTRRKAQNLAWRLKEEVRKVAQEHGIQADKVMRVLLFDQEVVFFHGDNFHAEDAMTVAAIGKTESERVTSGRCPEDVARKPGPARATAGP</sequence>
<organism evidence="2">
    <name type="scientific">Gordonia amarae</name>
    <dbReference type="NCBI Taxonomy" id="36821"/>
    <lineage>
        <taxon>Bacteria</taxon>
        <taxon>Bacillati</taxon>
        <taxon>Actinomycetota</taxon>
        <taxon>Actinomycetes</taxon>
        <taxon>Mycobacteriales</taxon>
        <taxon>Gordoniaceae</taxon>
        <taxon>Gordonia</taxon>
    </lineage>
</organism>
<evidence type="ECO:0000313" key="2">
    <source>
        <dbReference type="EMBL" id="QHN39177.1"/>
    </source>
</evidence>
<name>A0A857KIR9_9ACTN</name>
<reference evidence="2" key="1">
    <citation type="journal article" date="2021" name="Nat. Microbiol.">
        <title>Cocultivation of an ultrasmall environmental parasitic bacterium with lytic ability against bacteria associated with wastewater foams.</title>
        <authorList>
            <person name="Batinovic S."/>
            <person name="Rose J.J.A."/>
            <person name="Ratcliffe J."/>
            <person name="Seviour R.J."/>
            <person name="Petrovski S."/>
        </authorList>
    </citation>
    <scope>NUCLEOTIDE SEQUENCE</scope>
    <source>
        <strain evidence="2">CON44</strain>
    </source>
</reference>
<evidence type="ECO:0000256" key="1">
    <source>
        <dbReference type="SAM" id="MobiDB-lite"/>
    </source>
</evidence>
<feature type="compositionally biased region" description="Basic and acidic residues" evidence="1">
    <location>
        <begin position="68"/>
        <end position="81"/>
    </location>
</feature>
<protein>
    <submittedName>
        <fullName evidence="2">Uncharacterized protein</fullName>
    </submittedName>
</protein>
<gene>
    <name evidence="2" type="ORF">GII30_08340</name>
</gene>